<evidence type="ECO:0000259" key="2">
    <source>
        <dbReference type="Pfam" id="PF20434"/>
    </source>
</evidence>
<dbReference type="PANTHER" id="PTHR48081">
    <property type="entry name" value="AB HYDROLASE SUPERFAMILY PROTEIN C4A8.06C"/>
    <property type="match status" value="1"/>
</dbReference>
<proteinExistence type="predicted"/>
<dbReference type="SUPFAM" id="SSF53474">
    <property type="entry name" value="alpha/beta-Hydrolases"/>
    <property type="match status" value="1"/>
</dbReference>
<organism evidence="3">
    <name type="scientific">hydrocarbon metagenome</name>
    <dbReference type="NCBI Taxonomy" id="938273"/>
    <lineage>
        <taxon>unclassified sequences</taxon>
        <taxon>metagenomes</taxon>
        <taxon>ecological metagenomes</taxon>
    </lineage>
</organism>
<dbReference type="Pfam" id="PF20434">
    <property type="entry name" value="BD-FAE"/>
    <property type="match status" value="1"/>
</dbReference>
<gene>
    <name evidence="3" type="ORF">ASZ90_004755</name>
</gene>
<dbReference type="GO" id="GO:0016787">
    <property type="term" value="F:hydrolase activity"/>
    <property type="evidence" value="ECO:0007669"/>
    <property type="project" value="UniProtKB-KW"/>
</dbReference>
<dbReference type="AlphaFoldDB" id="A0A0W8FXK9"/>
<dbReference type="InterPro" id="IPR050300">
    <property type="entry name" value="GDXG_lipolytic_enzyme"/>
</dbReference>
<dbReference type="EMBL" id="LNQE01000689">
    <property type="protein sequence ID" value="KUG25422.1"/>
    <property type="molecule type" value="Genomic_DNA"/>
</dbReference>
<feature type="domain" description="BD-FAE-like" evidence="2">
    <location>
        <begin position="56"/>
        <end position="228"/>
    </location>
</feature>
<reference evidence="3" key="1">
    <citation type="journal article" date="2015" name="Proc. Natl. Acad. Sci. U.S.A.">
        <title>Networks of energetic and metabolic interactions define dynamics in microbial communities.</title>
        <authorList>
            <person name="Embree M."/>
            <person name="Liu J.K."/>
            <person name="Al-Bassam M.M."/>
            <person name="Zengler K."/>
        </authorList>
    </citation>
    <scope>NUCLEOTIDE SEQUENCE</scope>
</reference>
<protein>
    <submittedName>
        <fullName evidence="3">Putative lipase/esterase</fullName>
    </submittedName>
</protein>
<evidence type="ECO:0000256" key="1">
    <source>
        <dbReference type="ARBA" id="ARBA00022801"/>
    </source>
</evidence>
<sequence>MKKLFLLIFLLHILFFSCIAQDVDSYLSPTEYVYKTLDSTQLKAYVFSPGRDDENISVSAVLIFHGGGWSEGTPEWAFSRGRHFVQQGMVAVAVQYRLSDKESITPIEAMDDAIDAVRWLRTMADEFLIDTSKVAVYGWSAGGHLAASTTIFNNDTNKISSKPNAVLLVSPALELTNDSWVNQLLIDKAEPNDISPAHHVKPNLPPTIIVHGRNDSVIPLRGVELFTQRMIDAGNVCQLYVYDGVGHMFTPSTKSDKGWPNPDQKIKEEAYNEIDNFLRELGFGNKPY</sequence>
<name>A0A0W8FXK9_9ZZZZ</name>
<dbReference type="InterPro" id="IPR029058">
    <property type="entry name" value="AB_hydrolase_fold"/>
</dbReference>
<evidence type="ECO:0000313" key="3">
    <source>
        <dbReference type="EMBL" id="KUG25422.1"/>
    </source>
</evidence>
<keyword evidence="1" id="KW-0378">Hydrolase</keyword>
<accession>A0A0W8FXK9</accession>
<comment type="caution">
    <text evidence="3">The sequence shown here is derived from an EMBL/GenBank/DDBJ whole genome shotgun (WGS) entry which is preliminary data.</text>
</comment>
<dbReference type="Gene3D" id="3.40.50.1820">
    <property type="entry name" value="alpha/beta hydrolase"/>
    <property type="match status" value="1"/>
</dbReference>
<dbReference type="PROSITE" id="PS51257">
    <property type="entry name" value="PROKAR_LIPOPROTEIN"/>
    <property type="match status" value="1"/>
</dbReference>
<dbReference type="InterPro" id="IPR049492">
    <property type="entry name" value="BD-FAE-like_dom"/>
</dbReference>